<keyword evidence="6" id="KW-1185">Reference proteome</keyword>
<dbReference type="PRINTS" id="PR00080">
    <property type="entry name" value="SDRFAMILY"/>
</dbReference>
<dbReference type="OrthoDB" id="9808187at2"/>
<reference evidence="5 6" key="1">
    <citation type="submission" date="2016-12" db="EMBL/GenBank/DDBJ databases">
        <title>The draft genome sequence of Actinophytocola xinjiangensis.</title>
        <authorList>
            <person name="Wang W."/>
            <person name="Yuan L."/>
        </authorList>
    </citation>
    <scope>NUCLEOTIDE SEQUENCE [LARGE SCALE GENOMIC DNA]</scope>
    <source>
        <strain evidence="5 6">CGMCC 4.4663</strain>
    </source>
</reference>
<dbReference type="SMART" id="SM00822">
    <property type="entry name" value="PKS_KR"/>
    <property type="match status" value="1"/>
</dbReference>
<accession>A0A7Z0WT44</accession>
<proteinExistence type="inferred from homology"/>
<keyword evidence="2" id="KW-0560">Oxidoreductase</keyword>
<comment type="similarity">
    <text evidence="1 3">Belongs to the short-chain dehydrogenases/reductases (SDR) family.</text>
</comment>
<evidence type="ECO:0000256" key="3">
    <source>
        <dbReference type="RuleBase" id="RU000363"/>
    </source>
</evidence>
<dbReference type="InterPro" id="IPR002347">
    <property type="entry name" value="SDR_fam"/>
</dbReference>
<dbReference type="InterPro" id="IPR057326">
    <property type="entry name" value="KR_dom"/>
</dbReference>
<evidence type="ECO:0000313" key="5">
    <source>
        <dbReference type="EMBL" id="OLF14282.1"/>
    </source>
</evidence>
<protein>
    <submittedName>
        <fullName evidence="5">Short-chain dehydrogenase</fullName>
    </submittedName>
</protein>
<evidence type="ECO:0000313" key="6">
    <source>
        <dbReference type="Proteomes" id="UP000185696"/>
    </source>
</evidence>
<name>A0A7Z0WT44_9PSEU</name>
<comment type="caution">
    <text evidence="5">The sequence shown here is derived from an EMBL/GenBank/DDBJ whole genome shotgun (WGS) entry which is preliminary data.</text>
</comment>
<dbReference type="Proteomes" id="UP000185696">
    <property type="component" value="Unassembled WGS sequence"/>
</dbReference>
<dbReference type="GO" id="GO:0016491">
    <property type="term" value="F:oxidoreductase activity"/>
    <property type="evidence" value="ECO:0007669"/>
    <property type="project" value="UniProtKB-KW"/>
</dbReference>
<dbReference type="Pfam" id="PF00106">
    <property type="entry name" value="adh_short"/>
    <property type="match status" value="1"/>
</dbReference>
<dbReference type="PRINTS" id="PR00081">
    <property type="entry name" value="GDHRDH"/>
</dbReference>
<dbReference type="InterPro" id="IPR036291">
    <property type="entry name" value="NAD(P)-bd_dom_sf"/>
</dbReference>
<dbReference type="InterPro" id="IPR020904">
    <property type="entry name" value="Sc_DH/Rdtase_CS"/>
</dbReference>
<dbReference type="SUPFAM" id="SSF51735">
    <property type="entry name" value="NAD(P)-binding Rossmann-fold domains"/>
    <property type="match status" value="1"/>
</dbReference>
<sequence>MSEIRLDGQVAVVTGAGRGLGREHALLLGARGAAVVVNDLGGALDGAGGEASPAEQVVAQIRAAGGTATVDTNDVSTPESASRIVATATETYGRLDILVNNAGILRDRSMAKLTPEEIGSVLDVHLGGTIWTSRAAWPVMTGQGYGRIINTTSAAGLFGNFGQTGYAAAKAGIWGVTKTLAIEGARNGIQVNAIEPGARTRMTENLLGDLADRLDPSLVAPVVLWLAARECATTGEVYNVGGGRVARVVIAQTPGFFSREITAEALRDGWDALNDPGRAEVMTTFQQEMGVLVGLLADGDPSAVADA</sequence>
<dbReference type="Gene3D" id="3.40.50.720">
    <property type="entry name" value="NAD(P)-binding Rossmann-like Domain"/>
    <property type="match status" value="1"/>
</dbReference>
<dbReference type="RefSeq" id="WP_075131229.1">
    <property type="nucleotide sequence ID" value="NZ_MSIF01000001.1"/>
</dbReference>
<dbReference type="PANTHER" id="PTHR45024">
    <property type="entry name" value="DEHYDROGENASES, SHORT CHAIN"/>
    <property type="match status" value="1"/>
</dbReference>
<evidence type="ECO:0000256" key="2">
    <source>
        <dbReference type="ARBA" id="ARBA00023002"/>
    </source>
</evidence>
<dbReference type="AlphaFoldDB" id="A0A7Z0WT44"/>
<dbReference type="InterPro" id="IPR051687">
    <property type="entry name" value="Peroxisomal_Beta-Oxidation"/>
</dbReference>
<dbReference type="PANTHER" id="PTHR45024:SF2">
    <property type="entry name" value="SCP2 DOMAIN-CONTAINING PROTEIN"/>
    <property type="match status" value="1"/>
</dbReference>
<gene>
    <name evidence="5" type="ORF">BLA60_03870</name>
</gene>
<feature type="domain" description="Ketoreductase" evidence="4">
    <location>
        <begin position="9"/>
        <end position="197"/>
    </location>
</feature>
<dbReference type="EMBL" id="MSIF01000001">
    <property type="protein sequence ID" value="OLF14282.1"/>
    <property type="molecule type" value="Genomic_DNA"/>
</dbReference>
<evidence type="ECO:0000256" key="1">
    <source>
        <dbReference type="ARBA" id="ARBA00006484"/>
    </source>
</evidence>
<dbReference type="PROSITE" id="PS00061">
    <property type="entry name" value="ADH_SHORT"/>
    <property type="match status" value="1"/>
</dbReference>
<organism evidence="5 6">
    <name type="scientific">Actinophytocola xinjiangensis</name>
    <dbReference type="NCBI Taxonomy" id="485602"/>
    <lineage>
        <taxon>Bacteria</taxon>
        <taxon>Bacillati</taxon>
        <taxon>Actinomycetota</taxon>
        <taxon>Actinomycetes</taxon>
        <taxon>Pseudonocardiales</taxon>
        <taxon>Pseudonocardiaceae</taxon>
    </lineage>
</organism>
<evidence type="ECO:0000259" key="4">
    <source>
        <dbReference type="SMART" id="SM00822"/>
    </source>
</evidence>